<evidence type="ECO:0000313" key="2">
    <source>
        <dbReference type="Proteomes" id="UP000692954"/>
    </source>
</evidence>
<proteinExistence type="predicted"/>
<organism evidence="1 2">
    <name type="scientific">Paramecium sonneborni</name>
    <dbReference type="NCBI Taxonomy" id="65129"/>
    <lineage>
        <taxon>Eukaryota</taxon>
        <taxon>Sar</taxon>
        <taxon>Alveolata</taxon>
        <taxon>Ciliophora</taxon>
        <taxon>Intramacronucleata</taxon>
        <taxon>Oligohymenophorea</taxon>
        <taxon>Peniculida</taxon>
        <taxon>Parameciidae</taxon>
        <taxon>Paramecium</taxon>
    </lineage>
</organism>
<reference evidence="1" key="1">
    <citation type="submission" date="2021-01" db="EMBL/GenBank/DDBJ databases">
        <authorList>
            <consortium name="Genoscope - CEA"/>
            <person name="William W."/>
        </authorList>
    </citation>
    <scope>NUCLEOTIDE SEQUENCE</scope>
</reference>
<gene>
    <name evidence="1" type="ORF">PSON_ATCC_30995.1.T1420028</name>
</gene>
<dbReference type="Proteomes" id="UP000692954">
    <property type="component" value="Unassembled WGS sequence"/>
</dbReference>
<accession>A0A8S1R5C7</accession>
<evidence type="ECO:0000313" key="1">
    <source>
        <dbReference type="EMBL" id="CAD8123018.1"/>
    </source>
</evidence>
<keyword evidence="2" id="KW-1185">Reference proteome</keyword>
<dbReference type="EMBL" id="CAJJDN010000142">
    <property type="protein sequence ID" value="CAD8123018.1"/>
    <property type="molecule type" value="Genomic_DNA"/>
</dbReference>
<protein>
    <submittedName>
        <fullName evidence="1">Uncharacterized protein</fullName>
    </submittedName>
</protein>
<comment type="caution">
    <text evidence="1">The sequence shown here is derived from an EMBL/GenBank/DDBJ whole genome shotgun (WGS) entry which is preliminary data.</text>
</comment>
<name>A0A8S1R5C7_9CILI</name>
<dbReference type="AlphaFoldDB" id="A0A8S1R5C7"/>
<sequence length="68" mass="8348">MSQLILILLDYEVRRVFDYANQIPTLKIQQQSFKKKIQFIVNKNPLQFTDYQSQDCKQLGKRDQYKWY</sequence>